<dbReference type="EMBL" id="CP034036">
    <property type="protein sequence ID" value="QCR06733.1"/>
    <property type="molecule type" value="Genomic_DNA"/>
</dbReference>
<name>A0A2U1ULV0_9GAMM</name>
<reference evidence="2 4" key="2">
    <citation type="submission" date="2018-11" db="EMBL/GenBank/DDBJ databases">
        <title>Genome sequences of Brenneria nigrifluens and Brenneria rubrifaciens.</title>
        <authorList>
            <person name="Poret-Peterson A.T."/>
            <person name="McClean A.E."/>
            <person name="Kluepfel D.A."/>
        </authorList>
    </citation>
    <scope>NUCLEOTIDE SEQUENCE [LARGE SCALE GENOMIC DNA]</scope>
    <source>
        <strain evidence="2 4">ATCC 13028</strain>
    </source>
</reference>
<proteinExistence type="predicted"/>
<dbReference type="Proteomes" id="UP000303847">
    <property type="component" value="Chromosome"/>
</dbReference>
<dbReference type="EMBL" id="QDKK01000030">
    <property type="protein sequence ID" value="PWC22594.1"/>
    <property type="molecule type" value="Genomic_DNA"/>
</dbReference>
<dbReference type="AlphaFoldDB" id="A0A2U1ULV0"/>
<evidence type="ECO:0000313" key="1">
    <source>
        <dbReference type="EMBL" id="PWC22594.1"/>
    </source>
</evidence>
<gene>
    <name evidence="1" type="ORF">DDT54_16555</name>
    <name evidence="2" type="ORF">EH206_22840</name>
</gene>
<sequence>MPNPPAWPNTPPGATQQPLVRLHVGLEDWRDLAQDIDTAFRLADGETP</sequence>
<dbReference type="RefSeq" id="WP_136163946.1">
    <property type="nucleotide sequence ID" value="NZ_CP034036.1"/>
</dbReference>
<keyword evidence="4" id="KW-1185">Reference proteome</keyword>
<dbReference type="InterPro" id="IPR015422">
    <property type="entry name" value="PyrdxlP-dep_Trfase_small"/>
</dbReference>
<accession>A0A2U1ULV0</accession>
<evidence type="ECO:0000313" key="2">
    <source>
        <dbReference type="EMBL" id="QCR06733.1"/>
    </source>
</evidence>
<evidence type="ECO:0008006" key="5">
    <source>
        <dbReference type="Google" id="ProtNLM"/>
    </source>
</evidence>
<organism evidence="1 3">
    <name type="scientific">Brenneria nigrifluens DSM 30175 = ATCC 13028</name>
    <dbReference type="NCBI Taxonomy" id="1121120"/>
    <lineage>
        <taxon>Bacteria</taxon>
        <taxon>Pseudomonadati</taxon>
        <taxon>Pseudomonadota</taxon>
        <taxon>Gammaproteobacteria</taxon>
        <taxon>Enterobacterales</taxon>
        <taxon>Pectobacteriaceae</taxon>
        <taxon>Brenneria</taxon>
    </lineage>
</organism>
<evidence type="ECO:0000313" key="4">
    <source>
        <dbReference type="Proteomes" id="UP000303847"/>
    </source>
</evidence>
<dbReference type="Proteomes" id="UP000295985">
    <property type="component" value="Unassembled WGS sequence"/>
</dbReference>
<reference evidence="1 3" key="1">
    <citation type="submission" date="2018-04" db="EMBL/GenBank/DDBJ databases">
        <title>Brenneria corticis sp.nov.</title>
        <authorList>
            <person name="Li Y."/>
        </authorList>
    </citation>
    <scope>NUCLEOTIDE SEQUENCE [LARGE SCALE GENOMIC DNA]</scope>
    <source>
        <strain evidence="1 3">LMG 2694</strain>
    </source>
</reference>
<dbReference type="Gene3D" id="3.90.1150.10">
    <property type="entry name" value="Aspartate Aminotransferase, domain 1"/>
    <property type="match status" value="1"/>
</dbReference>
<protein>
    <recommendedName>
        <fullName evidence="5">Cystathionine beta-lyase</fullName>
    </recommendedName>
</protein>
<evidence type="ECO:0000313" key="3">
    <source>
        <dbReference type="Proteomes" id="UP000295985"/>
    </source>
</evidence>